<reference evidence="3" key="1">
    <citation type="journal article" date="2012" name="MBio">
        <title>Comparative genome analysis of Trichophyton rubrum and related dermatophytes reveals candidate genes involved in infection.</title>
        <authorList>
            <person name="Martinez D.A."/>
            <person name="Oliver B.G."/>
            <person name="Graeser Y."/>
            <person name="Goldberg J.M."/>
            <person name="Li W."/>
            <person name="Martinez-Rossi N.M."/>
            <person name="Monod M."/>
            <person name="Shelest E."/>
            <person name="Barton R.C."/>
            <person name="Birch E."/>
            <person name="Brakhage A.A."/>
            <person name="Chen Z."/>
            <person name="Gurr S.J."/>
            <person name="Heiman D."/>
            <person name="Heitman J."/>
            <person name="Kosti I."/>
            <person name="Rossi A."/>
            <person name="Saif S."/>
            <person name="Samalova M."/>
            <person name="Saunders C.W."/>
            <person name="Shea T."/>
            <person name="Summerbell R.C."/>
            <person name="Xu J."/>
            <person name="Young S."/>
            <person name="Zeng Q."/>
            <person name="Birren B.W."/>
            <person name="Cuomo C.A."/>
            <person name="White T.C."/>
        </authorList>
    </citation>
    <scope>NUCLEOTIDE SEQUENCE [LARGE SCALE GENOMIC DNA]</scope>
    <source>
        <strain evidence="3">ATCC MYA-4605 / CBS 113480</strain>
    </source>
</reference>
<evidence type="ECO:0000256" key="1">
    <source>
        <dbReference type="SAM" id="MobiDB-lite"/>
    </source>
</evidence>
<dbReference type="GeneID" id="9230578"/>
<gene>
    <name evidence="2" type="ORF">MCYG_03322</name>
</gene>
<dbReference type="PANTHER" id="PTHR28250">
    <property type="entry name" value="CYTOCHROME B PRE-MRNA-PROCESSING PROTEIN 6"/>
    <property type="match status" value="1"/>
</dbReference>
<dbReference type="Proteomes" id="UP000002035">
    <property type="component" value="Unassembled WGS sequence"/>
</dbReference>
<dbReference type="InterPro" id="IPR037653">
    <property type="entry name" value="Cbp6"/>
</dbReference>
<dbReference type="OrthoDB" id="2107880at2759"/>
<sequence length="129" mass="14684">MSSKDPVRPESVSVQTYLQSRLEPPRPQTSSDSPLTSFLTSIFSRSKPQQQSQGAGSPEPPLLSQNNLKALQSLLDNKYQKQYPLRRNVRYPASQPDYYDVLLKEFSEAAHRSSFTRLKKRISGSLRLK</sequence>
<accession>C5FLD1</accession>
<feature type="region of interest" description="Disordered" evidence="1">
    <location>
        <begin position="1"/>
        <end position="64"/>
    </location>
</feature>
<evidence type="ECO:0000313" key="2">
    <source>
        <dbReference type="EMBL" id="EEQ30503.1"/>
    </source>
</evidence>
<dbReference type="Pfam" id="PF20180">
    <property type="entry name" value="UQCC2_CBP6"/>
    <property type="match status" value="1"/>
</dbReference>
<evidence type="ECO:0000313" key="3">
    <source>
        <dbReference type="Proteomes" id="UP000002035"/>
    </source>
</evidence>
<dbReference type="OMA" id="GFIRWEH"/>
<name>C5FLD1_ARTOC</name>
<dbReference type="GO" id="GO:0061671">
    <property type="term" value="C:Cbp3p-Cbp6 complex"/>
    <property type="evidence" value="ECO:0007669"/>
    <property type="project" value="InterPro"/>
</dbReference>
<feature type="compositionally biased region" description="Polar residues" evidence="1">
    <location>
        <begin position="28"/>
        <end position="55"/>
    </location>
</feature>
<dbReference type="HOGENOM" id="CLU_138679_1_0_1"/>
<dbReference type="eggNOG" id="ENOG502S71Q">
    <property type="taxonomic scope" value="Eukaryota"/>
</dbReference>
<dbReference type="PANTHER" id="PTHR28250:SF1">
    <property type="entry name" value="CYTOCHROME B PRE-MRNA-PROCESSING PROTEIN 6"/>
    <property type="match status" value="1"/>
</dbReference>
<dbReference type="GO" id="GO:0043022">
    <property type="term" value="F:ribosome binding"/>
    <property type="evidence" value="ECO:0007669"/>
    <property type="project" value="InterPro"/>
</dbReference>
<dbReference type="EMBL" id="DS995703">
    <property type="protein sequence ID" value="EEQ30503.1"/>
    <property type="molecule type" value="Genomic_DNA"/>
</dbReference>
<protein>
    <submittedName>
        <fullName evidence="2">Uncharacterized protein</fullName>
    </submittedName>
</protein>
<dbReference type="VEuPathDB" id="FungiDB:MCYG_03322"/>
<keyword evidence="3" id="KW-1185">Reference proteome</keyword>
<dbReference type="GO" id="GO:0034551">
    <property type="term" value="P:mitochondrial respiratory chain complex III assembly"/>
    <property type="evidence" value="ECO:0007669"/>
    <property type="project" value="TreeGrafter"/>
</dbReference>
<proteinExistence type="predicted"/>
<organism evidence="2 3">
    <name type="scientific">Arthroderma otae (strain ATCC MYA-4605 / CBS 113480)</name>
    <name type="common">Microsporum canis</name>
    <dbReference type="NCBI Taxonomy" id="554155"/>
    <lineage>
        <taxon>Eukaryota</taxon>
        <taxon>Fungi</taxon>
        <taxon>Dikarya</taxon>
        <taxon>Ascomycota</taxon>
        <taxon>Pezizomycotina</taxon>
        <taxon>Eurotiomycetes</taxon>
        <taxon>Eurotiomycetidae</taxon>
        <taxon>Onygenales</taxon>
        <taxon>Arthrodermataceae</taxon>
        <taxon>Microsporum</taxon>
    </lineage>
</organism>
<dbReference type="RefSeq" id="XP_002847816.1">
    <property type="nucleotide sequence ID" value="XM_002847770.1"/>
</dbReference>
<dbReference type="AlphaFoldDB" id="C5FLD1"/>